<comment type="caution">
    <text evidence="2">The sequence shown here is derived from an EMBL/GenBank/DDBJ whole genome shotgun (WGS) entry which is preliminary data.</text>
</comment>
<feature type="non-terminal residue" evidence="2">
    <location>
        <position position="99"/>
    </location>
</feature>
<evidence type="ECO:0000313" key="2">
    <source>
        <dbReference type="EMBL" id="KAF5890092.1"/>
    </source>
</evidence>
<reference evidence="2" key="1">
    <citation type="submission" date="2020-07" db="EMBL/GenBank/DDBJ databases">
        <title>Clarias magur genome sequencing, assembly and annotation.</title>
        <authorList>
            <person name="Kushwaha B."/>
            <person name="Kumar R."/>
            <person name="Das P."/>
            <person name="Joshi C.G."/>
            <person name="Kumar D."/>
            <person name="Nagpure N.S."/>
            <person name="Pandey M."/>
            <person name="Agarwal S."/>
            <person name="Srivastava S."/>
            <person name="Singh M."/>
            <person name="Sahoo L."/>
            <person name="Jayasankar P."/>
            <person name="Meher P.K."/>
            <person name="Koringa P.G."/>
            <person name="Iquebal M.A."/>
            <person name="Das S.P."/>
            <person name="Bit A."/>
            <person name="Patnaik S."/>
            <person name="Patel N."/>
            <person name="Shah T.M."/>
            <person name="Hinsu A."/>
            <person name="Jena J.K."/>
        </authorList>
    </citation>
    <scope>NUCLEOTIDE SEQUENCE</scope>
    <source>
        <strain evidence="2">CIFAMagur01</strain>
        <tissue evidence="2">Testis</tissue>
    </source>
</reference>
<dbReference type="AlphaFoldDB" id="A0A8J4U605"/>
<dbReference type="Proteomes" id="UP000727407">
    <property type="component" value="Unassembled WGS sequence"/>
</dbReference>
<protein>
    <submittedName>
        <fullName evidence="2">Enoyl-[acyl-carrier-protein] reductase</fullName>
    </submittedName>
</protein>
<proteinExistence type="predicted"/>
<sequence>GNVPLRFVSRIVSAGSDPIPEHRRSQSIPSGNNRLDFIWRSKTSGHIVKVNLLGQEKFLMNYPDSEVKTTQADNLTRRGKPPGETPPPKAAEFTEMEDG</sequence>
<evidence type="ECO:0000256" key="1">
    <source>
        <dbReference type="SAM" id="MobiDB-lite"/>
    </source>
</evidence>
<evidence type="ECO:0000313" key="3">
    <source>
        <dbReference type="Proteomes" id="UP000727407"/>
    </source>
</evidence>
<feature type="region of interest" description="Disordered" evidence="1">
    <location>
        <begin position="69"/>
        <end position="99"/>
    </location>
</feature>
<gene>
    <name evidence="2" type="primary">fabL</name>
    <name evidence="2" type="ORF">DAT39_020206</name>
</gene>
<organism evidence="2 3">
    <name type="scientific">Clarias magur</name>
    <name type="common">Asian catfish</name>
    <name type="synonym">Macropteronotus magur</name>
    <dbReference type="NCBI Taxonomy" id="1594786"/>
    <lineage>
        <taxon>Eukaryota</taxon>
        <taxon>Metazoa</taxon>
        <taxon>Chordata</taxon>
        <taxon>Craniata</taxon>
        <taxon>Vertebrata</taxon>
        <taxon>Euteleostomi</taxon>
        <taxon>Actinopterygii</taxon>
        <taxon>Neopterygii</taxon>
        <taxon>Teleostei</taxon>
        <taxon>Ostariophysi</taxon>
        <taxon>Siluriformes</taxon>
        <taxon>Clariidae</taxon>
        <taxon>Clarias</taxon>
    </lineage>
</organism>
<name>A0A8J4U605_CLAMG</name>
<feature type="non-terminal residue" evidence="2">
    <location>
        <position position="1"/>
    </location>
</feature>
<accession>A0A8J4U605</accession>
<keyword evidence="3" id="KW-1185">Reference proteome</keyword>
<dbReference type="EMBL" id="QNUK01000727">
    <property type="protein sequence ID" value="KAF5890092.1"/>
    <property type="molecule type" value="Genomic_DNA"/>
</dbReference>